<evidence type="ECO:0000313" key="3">
    <source>
        <dbReference type="WBParaSite" id="SBAD_0000457401-mRNA-1"/>
    </source>
</evidence>
<keyword evidence="2" id="KW-1185">Reference proteome</keyword>
<proteinExistence type="predicted"/>
<reference evidence="1 2" key="2">
    <citation type="submission" date="2018-11" db="EMBL/GenBank/DDBJ databases">
        <authorList>
            <consortium name="Pathogen Informatics"/>
        </authorList>
    </citation>
    <scope>NUCLEOTIDE SEQUENCE [LARGE SCALE GENOMIC DNA]</scope>
</reference>
<organism evidence="3">
    <name type="scientific">Soboliphyme baturini</name>
    <dbReference type="NCBI Taxonomy" id="241478"/>
    <lineage>
        <taxon>Eukaryota</taxon>
        <taxon>Metazoa</taxon>
        <taxon>Ecdysozoa</taxon>
        <taxon>Nematoda</taxon>
        <taxon>Enoplea</taxon>
        <taxon>Dorylaimia</taxon>
        <taxon>Dioctophymatida</taxon>
        <taxon>Dioctophymatoidea</taxon>
        <taxon>Soboliphymatidae</taxon>
        <taxon>Soboliphyme</taxon>
    </lineage>
</organism>
<dbReference type="AlphaFoldDB" id="A0A183IL88"/>
<dbReference type="Proteomes" id="UP000270296">
    <property type="component" value="Unassembled WGS sequence"/>
</dbReference>
<dbReference type="WBParaSite" id="SBAD_0000457401-mRNA-1">
    <property type="protein sequence ID" value="SBAD_0000457401-mRNA-1"/>
    <property type="gene ID" value="SBAD_0000457401"/>
</dbReference>
<sequence length="221" mass="24062">MLPVGEHHSVIAGVRCPASGCHCTDPLPSFARCVTRTHAPTVLRAAAACCADDELIRAHGPSLLLRCLAPGLNFAQLRVNPRLWPLAASTVHLTSYHLRLCVRHTSPPPHLDSASLGNATGNLLDQFVVFEYSPYDLVDAPSLKSHSLDRRARSERGGTAHMPAVSFLSDSHLTLAQSPPSTHKLASVLDTRLVLLGVFYPRLAAYVFLVLPRFMKPPWVL</sequence>
<evidence type="ECO:0000313" key="1">
    <source>
        <dbReference type="EMBL" id="VDP04208.1"/>
    </source>
</evidence>
<dbReference type="EMBL" id="UZAM01008287">
    <property type="protein sequence ID" value="VDP04208.1"/>
    <property type="molecule type" value="Genomic_DNA"/>
</dbReference>
<evidence type="ECO:0000313" key="2">
    <source>
        <dbReference type="Proteomes" id="UP000270296"/>
    </source>
</evidence>
<name>A0A183IL88_9BILA</name>
<gene>
    <name evidence="1" type="ORF">SBAD_LOCUS4384</name>
</gene>
<reference evidence="3" key="1">
    <citation type="submission" date="2016-06" db="UniProtKB">
        <authorList>
            <consortium name="WormBaseParasite"/>
        </authorList>
    </citation>
    <scope>IDENTIFICATION</scope>
</reference>
<accession>A0A183IL88</accession>
<protein>
    <submittedName>
        <fullName evidence="1 3">Uncharacterized protein</fullName>
    </submittedName>
</protein>